<evidence type="ECO:0000256" key="7">
    <source>
        <dbReference type="PROSITE-ProRule" id="PRU00042"/>
    </source>
</evidence>
<feature type="compositionally biased region" description="Basic residues" evidence="8">
    <location>
        <begin position="497"/>
        <end position="514"/>
    </location>
</feature>
<evidence type="ECO:0000256" key="2">
    <source>
        <dbReference type="ARBA" id="ARBA00022723"/>
    </source>
</evidence>
<comment type="subcellular location">
    <subcellularLocation>
        <location evidence="1">Nucleus</location>
    </subcellularLocation>
</comment>
<feature type="region of interest" description="Disordered" evidence="8">
    <location>
        <begin position="497"/>
        <end position="532"/>
    </location>
</feature>
<name>A0A4E9EGT5_GIBZA</name>
<dbReference type="Gene3D" id="3.30.160.60">
    <property type="entry name" value="Classic Zinc Finger"/>
    <property type="match status" value="5"/>
</dbReference>
<evidence type="ECO:0000256" key="1">
    <source>
        <dbReference type="ARBA" id="ARBA00004123"/>
    </source>
</evidence>
<protein>
    <recommendedName>
        <fullName evidence="9">C2H2-type domain-containing protein</fullName>
    </recommendedName>
</protein>
<dbReference type="SUPFAM" id="SSF57667">
    <property type="entry name" value="beta-beta-alpha zinc fingers"/>
    <property type="match status" value="3"/>
</dbReference>
<dbReference type="PROSITE" id="PS50157">
    <property type="entry name" value="ZINC_FINGER_C2H2_2"/>
    <property type="match status" value="5"/>
</dbReference>
<dbReference type="GO" id="GO:0010468">
    <property type="term" value="P:regulation of gene expression"/>
    <property type="evidence" value="ECO:0007669"/>
    <property type="project" value="TreeGrafter"/>
</dbReference>
<gene>
    <name evidence="10" type="ORF">FUG_LOCUS471390</name>
</gene>
<feature type="compositionally biased region" description="Basic and acidic residues" evidence="8">
    <location>
        <begin position="80"/>
        <end position="92"/>
    </location>
</feature>
<dbReference type="PANTHER" id="PTHR16515">
    <property type="entry name" value="PR DOMAIN ZINC FINGER PROTEIN"/>
    <property type="match status" value="1"/>
</dbReference>
<proteinExistence type="predicted"/>
<feature type="domain" description="C2H2-type" evidence="9">
    <location>
        <begin position="481"/>
        <end position="508"/>
    </location>
</feature>
<dbReference type="InterPro" id="IPR050331">
    <property type="entry name" value="Zinc_finger"/>
</dbReference>
<feature type="domain" description="C2H2-type" evidence="9">
    <location>
        <begin position="453"/>
        <end position="480"/>
    </location>
</feature>
<dbReference type="PROSITE" id="PS00028">
    <property type="entry name" value="ZINC_FINGER_C2H2_1"/>
    <property type="match status" value="5"/>
</dbReference>
<feature type="region of interest" description="Disordered" evidence="8">
    <location>
        <begin position="150"/>
        <end position="172"/>
    </location>
</feature>
<feature type="domain" description="C2H2-type" evidence="9">
    <location>
        <begin position="15"/>
        <end position="42"/>
    </location>
</feature>
<keyword evidence="2" id="KW-0479">Metal-binding</keyword>
<evidence type="ECO:0000256" key="5">
    <source>
        <dbReference type="ARBA" id="ARBA00022833"/>
    </source>
</evidence>
<feature type="domain" description="C2H2-type" evidence="9">
    <location>
        <begin position="43"/>
        <end position="70"/>
    </location>
</feature>
<evidence type="ECO:0000256" key="6">
    <source>
        <dbReference type="ARBA" id="ARBA00023242"/>
    </source>
</evidence>
<keyword evidence="4 7" id="KW-0863">Zinc-finger</keyword>
<evidence type="ECO:0000313" key="10">
    <source>
        <dbReference type="EMBL" id="VIO62216.1"/>
    </source>
</evidence>
<evidence type="ECO:0000256" key="3">
    <source>
        <dbReference type="ARBA" id="ARBA00022737"/>
    </source>
</evidence>
<dbReference type="EMBL" id="CAAKMV010000160">
    <property type="protein sequence ID" value="VIO62216.1"/>
    <property type="molecule type" value="Genomic_DNA"/>
</dbReference>
<evidence type="ECO:0000259" key="9">
    <source>
        <dbReference type="PROSITE" id="PS50157"/>
    </source>
</evidence>
<dbReference type="Pfam" id="PF00096">
    <property type="entry name" value="zf-C2H2"/>
    <property type="match status" value="2"/>
</dbReference>
<keyword evidence="6" id="KW-0539">Nucleus</keyword>
<dbReference type="InterPro" id="IPR013087">
    <property type="entry name" value="Znf_C2H2_type"/>
</dbReference>
<keyword evidence="5" id="KW-0862">Zinc</keyword>
<feature type="compositionally biased region" description="Polar residues" evidence="8">
    <location>
        <begin position="515"/>
        <end position="532"/>
    </location>
</feature>
<feature type="region of interest" description="Disordered" evidence="8">
    <location>
        <begin position="67"/>
        <end position="107"/>
    </location>
</feature>
<accession>A0A4E9EGT5</accession>
<feature type="compositionally biased region" description="Polar residues" evidence="8">
    <location>
        <begin position="93"/>
        <end position="107"/>
    </location>
</feature>
<reference evidence="10" key="1">
    <citation type="submission" date="2019-04" db="EMBL/GenBank/DDBJ databases">
        <authorList>
            <person name="Melise S."/>
            <person name="Noan J."/>
            <person name="Okalmin O."/>
        </authorList>
    </citation>
    <scope>NUCLEOTIDE SEQUENCE</scope>
    <source>
        <strain evidence="10">FN9</strain>
    </source>
</reference>
<evidence type="ECO:0000256" key="8">
    <source>
        <dbReference type="SAM" id="MobiDB-lite"/>
    </source>
</evidence>
<dbReference type="PANTHER" id="PTHR16515:SF66">
    <property type="entry name" value="C2H2-TYPE DOMAIN-CONTAINING PROTEIN"/>
    <property type="match status" value="1"/>
</dbReference>
<dbReference type="InterPro" id="IPR036236">
    <property type="entry name" value="Znf_C2H2_sf"/>
</dbReference>
<evidence type="ECO:0000256" key="4">
    <source>
        <dbReference type="ARBA" id="ARBA00022771"/>
    </source>
</evidence>
<dbReference type="AlphaFoldDB" id="A0A4E9EGT5"/>
<dbReference type="SMART" id="SM00355">
    <property type="entry name" value="ZnF_C2H2"/>
    <property type="match status" value="5"/>
</dbReference>
<organism evidence="10">
    <name type="scientific">Gibberella zeae</name>
    <name type="common">Wheat head blight fungus</name>
    <name type="synonym">Fusarium graminearum</name>
    <dbReference type="NCBI Taxonomy" id="5518"/>
    <lineage>
        <taxon>Eukaryota</taxon>
        <taxon>Fungi</taxon>
        <taxon>Dikarya</taxon>
        <taxon>Ascomycota</taxon>
        <taxon>Pezizomycotina</taxon>
        <taxon>Sordariomycetes</taxon>
        <taxon>Hypocreomycetidae</taxon>
        <taxon>Hypocreales</taxon>
        <taxon>Nectriaceae</taxon>
        <taxon>Fusarium</taxon>
    </lineage>
</organism>
<dbReference type="GO" id="GO:0005634">
    <property type="term" value="C:nucleus"/>
    <property type="evidence" value="ECO:0007669"/>
    <property type="project" value="UniProtKB-SubCell"/>
</dbReference>
<keyword evidence="3" id="KW-0677">Repeat</keyword>
<sequence length="914" mass="101149">MDFIQSEITAPRTLYQCPRCDESFQSESILKQHIVIHTKEKHYVCHICQTEYKRDCTLEIHIRTHTGEKPLHRRNRTRKQHDADPTASKQDDTPPSTIRDSSTVLSSNNIVQEEDRNSEAYCATPCTDAQQQDGSASLLMYFGLHNGKSTAAPIQSDEHTASQQQTDAQPVHRAKAIQYQGNNATSPLPDHNYPSEQQRLPGFQIPYSTLATLATPASIQSSMSASTHDQSPMIFPPGDIIFTSHVAAANGTLHCTASYADTDSQTYDHGARTPHDVHLSHDTQIDMPPSYQLGHAMPEQPIDAQPVYEAVVVSYQAGYPAEYRNLDMTPMSSFVPADNDLSQMASLYSGTSYFDPDVPVSSQSSPGSSSAPWVPIQTSQGVFDPYQMELQPIDTVVESQPAAPQYMRNTNTIMDQKPTNHHFKCNWPECNKTLKSKQSFIRHCRLHTGDRPHACSLCPERFSRKYELIDHICSHTGKWPLQCQDCGQGFSQSWRLASHKQKHKNKNHTKRKGNLKQSDTSPSASKQDENFPSTIQYSSTVLLSNDTVQKADRNGKAHCATPCTDTQQQNPNGHILQYFGLEHETSADRPPESGEHTVNQRHTETQFVDQRGAGQYQNNAAHGWNPYVTGTSALDVVSPSTHHQSFMISLPGDIIFTSQVAAANGPFHFTPSYADTDSQTHDHGARIPDDFHLAHDTPIAMPPSHHYEHTISEQRIDAQPVYEAVAMPYQVGYAAEDRNHDISMVPRSVPTDNGVPQVALPSSEVSYFSPVTPASIQSSPGSSSATWVPIQTPQGVFDPYQMGTQPTDAAVESQPALLQHQQPIQQYTAKSLLPVVSQTQHMPTASEDCDTLETMKHMLVTNLGAPIQYSTDGEMSAYEDGLLYGSTAIPNIDLSILDGGMVGDRMDCFADVLR</sequence>
<dbReference type="GO" id="GO:0008270">
    <property type="term" value="F:zinc ion binding"/>
    <property type="evidence" value="ECO:0007669"/>
    <property type="project" value="UniProtKB-KW"/>
</dbReference>
<feature type="domain" description="C2H2-type" evidence="9">
    <location>
        <begin position="423"/>
        <end position="452"/>
    </location>
</feature>